<protein>
    <submittedName>
        <fullName evidence="1">Uncharacterized protein</fullName>
    </submittedName>
</protein>
<reference evidence="1 2" key="1">
    <citation type="submission" date="2019-03" db="EMBL/GenBank/DDBJ databases">
        <title>Genomic Encyclopedia of Archaeal and Bacterial Type Strains, Phase II (KMG-II): from individual species to whole genera.</title>
        <authorList>
            <person name="Goeker M."/>
        </authorList>
    </citation>
    <scope>NUCLEOTIDE SEQUENCE [LARGE SCALE GENOMIC DNA]</scope>
    <source>
        <strain evidence="1 2">RL-C</strain>
    </source>
</reference>
<dbReference type="OrthoDB" id="5952844at2"/>
<dbReference type="RefSeq" id="WP_131838984.1">
    <property type="nucleotide sequence ID" value="NZ_SLWB01000005.1"/>
</dbReference>
<evidence type="ECO:0000313" key="2">
    <source>
        <dbReference type="Proteomes" id="UP000294830"/>
    </source>
</evidence>
<accession>A0A4R2ENU7</accession>
<dbReference type="EMBL" id="SLWB01000005">
    <property type="protein sequence ID" value="TCN68972.1"/>
    <property type="molecule type" value="Genomic_DNA"/>
</dbReference>
<dbReference type="Proteomes" id="UP000294830">
    <property type="component" value="Unassembled WGS sequence"/>
</dbReference>
<proteinExistence type="predicted"/>
<evidence type="ECO:0000313" key="1">
    <source>
        <dbReference type="EMBL" id="TCN68972.1"/>
    </source>
</evidence>
<comment type="caution">
    <text evidence="1">The sequence shown here is derived from an EMBL/GenBank/DDBJ whole genome shotgun (WGS) entry which is preliminary data.</text>
</comment>
<dbReference type="AlphaFoldDB" id="A0A4R2ENU7"/>
<organism evidence="1 2">
    <name type="scientific">Acetobacteroides hydrogenigenes</name>
    <dbReference type="NCBI Taxonomy" id="979970"/>
    <lineage>
        <taxon>Bacteria</taxon>
        <taxon>Pseudomonadati</taxon>
        <taxon>Bacteroidota</taxon>
        <taxon>Bacteroidia</taxon>
        <taxon>Bacteroidales</taxon>
        <taxon>Rikenellaceae</taxon>
        <taxon>Acetobacteroides</taxon>
    </lineage>
</organism>
<gene>
    <name evidence="1" type="ORF">CLV25_105174</name>
</gene>
<keyword evidence="2" id="KW-1185">Reference proteome</keyword>
<sequence length="157" mass="17182">MALDNLISVTFTEAELKAIDDALAALETVLKGKAVNLTSEQRVQYGKVKYDMEVWVGKAASYIYNNVPLVPTYINVDELRLDMTAHTALNPRIDRMSSILKNMEDTNAVLGADIYNSCMSFYRAIKVAAGSVPSASAIYDDLKQQFPGAPSRKAAAK</sequence>
<name>A0A4R2ENU7_9BACT</name>